<dbReference type="SUPFAM" id="SSF53474">
    <property type="entry name" value="alpha/beta-Hydrolases"/>
    <property type="match status" value="1"/>
</dbReference>
<dbReference type="GO" id="GO:0016787">
    <property type="term" value="F:hydrolase activity"/>
    <property type="evidence" value="ECO:0007669"/>
    <property type="project" value="InterPro"/>
</dbReference>
<dbReference type="EMBL" id="CM026423">
    <property type="protein sequence ID" value="KAG0585171.1"/>
    <property type="molecule type" value="Genomic_DNA"/>
</dbReference>
<protein>
    <recommendedName>
        <fullName evidence="2">Dienelactone hydrolase domain-containing protein</fullName>
    </recommendedName>
</protein>
<dbReference type="AlphaFoldDB" id="A0A8T0IQT8"/>
<evidence type="ECO:0000313" key="3">
    <source>
        <dbReference type="EMBL" id="KAG0585171.1"/>
    </source>
</evidence>
<feature type="chain" id="PRO_5035776941" description="Dienelactone hydrolase domain-containing protein" evidence="1">
    <location>
        <begin position="24"/>
        <end position="256"/>
    </location>
</feature>
<evidence type="ECO:0000259" key="2">
    <source>
        <dbReference type="Pfam" id="PF01738"/>
    </source>
</evidence>
<dbReference type="Pfam" id="PF01738">
    <property type="entry name" value="DLH"/>
    <property type="match status" value="1"/>
</dbReference>
<keyword evidence="4" id="KW-1185">Reference proteome</keyword>
<accession>A0A8T0IQT8</accession>
<dbReference type="Proteomes" id="UP000822688">
    <property type="component" value="Chromosome 3"/>
</dbReference>
<name>A0A8T0IQT8_CERPU</name>
<feature type="signal peptide" evidence="1">
    <location>
        <begin position="1"/>
        <end position="23"/>
    </location>
</feature>
<dbReference type="OrthoDB" id="17560at2759"/>
<organism evidence="3 4">
    <name type="scientific">Ceratodon purpureus</name>
    <name type="common">Fire moss</name>
    <name type="synonym">Dicranum purpureum</name>
    <dbReference type="NCBI Taxonomy" id="3225"/>
    <lineage>
        <taxon>Eukaryota</taxon>
        <taxon>Viridiplantae</taxon>
        <taxon>Streptophyta</taxon>
        <taxon>Embryophyta</taxon>
        <taxon>Bryophyta</taxon>
        <taxon>Bryophytina</taxon>
        <taxon>Bryopsida</taxon>
        <taxon>Dicranidae</taxon>
        <taxon>Pseudoditrichales</taxon>
        <taxon>Ditrichaceae</taxon>
        <taxon>Ceratodon</taxon>
    </lineage>
</organism>
<keyword evidence="1" id="KW-0732">Signal</keyword>
<reference evidence="3" key="1">
    <citation type="submission" date="2020-06" db="EMBL/GenBank/DDBJ databases">
        <title>WGS assembly of Ceratodon purpureus strain R40.</title>
        <authorList>
            <person name="Carey S.B."/>
            <person name="Jenkins J."/>
            <person name="Shu S."/>
            <person name="Lovell J.T."/>
            <person name="Sreedasyam A."/>
            <person name="Maumus F."/>
            <person name="Tiley G.P."/>
            <person name="Fernandez-Pozo N."/>
            <person name="Barry K."/>
            <person name="Chen C."/>
            <person name="Wang M."/>
            <person name="Lipzen A."/>
            <person name="Daum C."/>
            <person name="Saski C.A."/>
            <person name="Payton A.C."/>
            <person name="Mcbreen J.C."/>
            <person name="Conrad R.E."/>
            <person name="Kollar L.M."/>
            <person name="Olsson S."/>
            <person name="Huttunen S."/>
            <person name="Landis J.B."/>
            <person name="Wickett N.J."/>
            <person name="Johnson M.G."/>
            <person name="Rensing S.A."/>
            <person name="Grimwood J."/>
            <person name="Schmutz J."/>
            <person name="Mcdaniel S.F."/>
        </authorList>
    </citation>
    <scope>NUCLEOTIDE SEQUENCE</scope>
    <source>
        <strain evidence="3">R40</strain>
    </source>
</reference>
<dbReference type="Gene3D" id="3.40.50.1820">
    <property type="entry name" value="alpha/beta hydrolase"/>
    <property type="match status" value="1"/>
</dbReference>
<dbReference type="PANTHER" id="PTHR17630:SF44">
    <property type="entry name" value="PROTEIN AIM2"/>
    <property type="match status" value="1"/>
</dbReference>
<dbReference type="PANTHER" id="PTHR17630">
    <property type="entry name" value="DIENELACTONE HYDROLASE"/>
    <property type="match status" value="1"/>
</dbReference>
<comment type="caution">
    <text evidence="3">The sequence shown here is derived from an EMBL/GenBank/DDBJ whole genome shotgun (WGS) entry which is preliminary data.</text>
</comment>
<evidence type="ECO:0000313" key="4">
    <source>
        <dbReference type="Proteomes" id="UP000822688"/>
    </source>
</evidence>
<gene>
    <name evidence="3" type="ORF">KC19_3G263900</name>
</gene>
<feature type="domain" description="Dienelactone hydrolase" evidence="2">
    <location>
        <begin position="53"/>
        <end position="255"/>
    </location>
</feature>
<proteinExistence type="predicted"/>
<dbReference type="InterPro" id="IPR029058">
    <property type="entry name" value="AB_hydrolase_fold"/>
</dbReference>
<sequence length="256" mass="28243">MARFALHLVLALVLLCYAGYSLGSDPLDPATHHAAPPATSTWIGREEKLVGLDVYVSGSPSASAAVIMISDVFGWKTPLFRKLADKIAASGYYVVAPDYFRGDPLVNISDLPMWIVRHLPAAEVETTNQLVEALKGKGMHSVGLAGFCWGAKVAVLVGKQTDRVKAIVQAHPSLVEASDYAEVAVPISILAAPTDGIEQFKGLLKMRRKEHLKLYVKIFTQVQHGWTIRYDETDKKAVKKANRAHRLLLKWFHKYL</sequence>
<evidence type="ECO:0000256" key="1">
    <source>
        <dbReference type="SAM" id="SignalP"/>
    </source>
</evidence>
<dbReference type="InterPro" id="IPR002925">
    <property type="entry name" value="Dienelactn_hydro"/>
</dbReference>